<dbReference type="Proteomes" id="UP000806285">
    <property type="component" value="Unassembled WGS sequence"/>
</dbReference>
<dbReference type="Pfam" id="PF24096">
    <property type="entry name" value="DUF7379"/>
    <property type="match status" value="1"/>
</dbReference>
<dbReference type="Gene3D" id="3.40.50.1820">
    <property type="entry name" value="alpha/beta hydrolase"/>
    <property type="match status" value="1"/>
</dbReference>
<dbReference type="InterPro" id="IPR029058">
    <property type="entry name" value="AB_hydrolase_fold"/>
</dbReference>
<organism evidence="2 3">
    <name type="scientific">Ramlibacter pallidus</name>
    <dbReference type="NCBI Taxonomy" id="2780087"/>
    <lineage>
        <taxon>Bacteria</taxon>
        <taxon>Pseudomonadati</taxon>
        <taxon>Pseudomonadota</taxon>
        <taxon>Betaproteobacteria</taxon>
        <taxon>Burkholderiales</taxon>
        <taxon>Comamonadaceae</taxon>
        <taxon>Ramlibacter</taxon>
    </lineage>
</organism>
<keyword evidence="2" id="KW-0378">Hydrolase</keyword>
<name>A0ABR9S4D2_9BURK</name>
<evidence type="ECO:0000313" key="2">
    <source>
        <dbReference type="EMBL" id="MBE7368152.1"/>
    </source>
</evidence>
<feature type="domain" description="DUF7379" evidence="1">
    <location>
        <begin position="144"/>
        <end position="263"/>
    </location>
</feature>
<evidence type="ECO:0000259" key="1">
    <source>
        <dbReference type="Pfam" id="PF24096"/>
    </source>
</evidence>
<dbReference type="EMBL" id="JADDIV010000003">
    <property type="protein sequence ID" value="MBE7368152.1"/>
    <property type="molecule type" value="Genomic_DNA"/>
</dbReference>
<accession>A0ABR9S4D2</accession>
<dbReference type="SUPFAM" id="SSF53474">
    <property type="entry name" value="alpha/beta-Hydrolases"/>
    <property type="match status" value="1"/>
</dbReference>
<dbReference type="RefSeq" id="WP_193676762.1">
    <property type="nucleotide sequence ID" value="NZ_JADDIV010000003.1"/>
</dbReference>
<gene>
    <name evidence="2" type="ORF">IM787_11295</name>
</gene>
<sequence length="400" mass="42546">MTPLPRQNRPPRIADVRGAVRLAVEGVHGVTRVAEGLHGSIARLRPPLGEAREQPTRGITGFVYRSVRGASSLVGAGIDAALGGLDALWPAGPESDAVAPEGPRLLAVRAALNGIVGDHLARTANPLAIAMELRVAGPPRPRLLLLVHGLCMAEAQWTHRGHDHGQALAARLDRTPVYLRYNSGRHVSENGAELAARLEALLAEWPVPVEEIAILCHSMGGLVARSAVHQAQQAGMAWPRRLGHMVFLGTPHHGAALERGGNWLHEVLGTSPYLAPFTRLGRLRSDGITDLRHGNLLASDWQDGRFVRRDTRTPVPLPAGVACHAVAGALGRGKAAAGDGLVAVDSALGRHAHADHRLAFPAGHTLVVRGAHHFDLLSSPVVHRKLRQWLAAPRPGGTSR</sequence>
<dbReference type="InterPro" id="IPR055803">
    <property type="entry name" value="DUF7379"/>
</dbReference>
<comment type="caution">
    <text evidence="2">The sequence shown here is derived from an EMBL/GenBank/DDBJ whole genome shotgun (WGS) entry which is preliminary data.</text>
</comment>
<reference evidence="2 3" key="1">
    <citation type="submission" date="2020-10" db="EMBL/GenBank/DDBJ databases">
        <title>Ramlibacter sp. HM2 16S ribosomal RNA gene Genome sequencing and assembly.</title>
        <authorList>
            <person name="Kang M."/>
        </authorList>
    </citation>
    <scope>NUCLEOTIDE SEQUENCE [LARGE SCALE GENOMIC DNA]</scope>
    <source>
        <strain evidence="2 3">HM2</strain>
    </source>
</reference>
<proteinExistence type="predicted"/>
<protein>
    <submittedName>
        <fullName evidence="2">Alpha/beta hydrolase</fullName>
    </submittedName>
</protein>
<dbReference type="GO" id="GO:0016787">
    <property type="term" value="F:hydrolase activity"/>
    <property type="evidence" value="ECO:0007669"/>
    <property type="project" value="UniProtKB-KW"/>
</dbReference>
<evidence type="ECO:0000313" key="3">
    <source>
        <dbReference type="Proteomes" id="UP000806285"/>
    </source>
</evidence>
<keyword evidence="3" id="KW-1185">Reference proteome</keyword>